<dbReference type="SUPFAM" id="SSF141072">
    <property type="entry name" value="CalX-like"/>
    <property type="match status" value="1"/>
</dbReference>
<feature type="non-terminal residue" evidence="1">
    <location>
        <position position="129"/>
    </location>
</feature>
<keyword evidence="2" id="KW-1185">Reference proteome</keyword>
<name>A0A4Q0Y587_9GAMM</name>
<gene>
    <name evidence="1" type="ORF">CS022_24810</name>
</gene>
<feature type="non-terminal residue" evidence="1">
    <location>
        <position position="1"/>
    </location>
</feature>
<dbReference type="InterPro" id="IPR038081">
    <property type="entry name" value="CalX-like_sf"/>
</dbReference>
<evidence type="ECO:0000313" key="2">
    <source>
        <dbReference type="Proteomes" id="UP000290287"/>
    </source>
</evidence>
<sequence length="129" mass="12874">DGEATPTLTVGDAGTVDEGNAATFGVTLDTPVQGDVSYTLTLGGDIDANDIDSVTLVDSQGNPITGATLTLNQDGTYTATVPGNVTAFSVVVDTVDDSVFEGDEGLTLTVATTLGGQNISDNGTATITD</sequence>
<organism evidence="1 2">
    <name type="scientific">Veronia nyctiphanis</name>
    <dbReference type="NCBI Taxonomy" id="1278244"/>
    <lineage>
        <taxon>Bacteria</taxon>
        <taxon>Pseudomonadati</taxon>
        <taxon>Pseudomonadota</taxon>
        <taxon>Gammaproteobacteria</taxon>
        <taxon>Vibrionales</taxon>
        <taxon>Vibrionaceae</taxon>
        <taxon>Veronia</taxon>
    </lineage>
</organism>
<proteinExistence type="predicted"/>
<dbReference type="Gene3D" id="2.60.40.2030">
    <property type="match status" value="1"/>
</dbReference>
<dbReference type="EMBL" id="PEIB01000113">
    <property type="protein sequence ID" value="RXJ65300.1"/>
    <property type="molecule type" value="Genomic_DNA"/>
</dbReference>
<comment type="caution">
    <text evidence="1">The sequence shown here is derived from an EMBL/GenBank/DDBJ whole genome shotgun (WGS) entry which is preliminary data.</text>
</comment>
<dbReference type="Proteomes" id="UP000290287">
    <property type="component" value="Unassembled WGS sequence"/>
</dbReference>
<evidence type="ECO:0000313" key="1">
    <source>
        <dbReference type="EMBL" id="RXJ65300.1"/>
    </source>
</evidence>
<protein>
    <submittedName>
        <fullName evidence="1">Uncharacterized protein</fullName>
    </submittedName>
</protein>
<dbReference type="AlphaFoldDB" id="A0A4Q0Y587"/>
<accession>A0A4Q0Y587</accession>
<reference evidence="1 2" key="1">
    <citation type="submission" date="2017-10" db="EMBL/GenBank/DDBJ databases">
        <title>Nyctiphanis sp. nov., isolated from the stomach of the euphausiid Nyctiphanes simplex (Hansen, 1911) in the Gulf of California.</title>
        <authorList>
            <person name="Gomez-Gil B."/>
            <person name="Aguilar-Mendez M."/>
            <person name="Lopez-Cortes A."/>
            <person name="Gomez-Gutierrez J."/>
            <person name="Roque A."/>
            <person name="Lang E."/>
            <person name="Gonzalez-Castillo A."/>
        </authorList>
    </citation>
    <scope>NUCLEOTIDE SEQUENCE [LARGE SCALE GENOMIC DNA]</scope>
    <source>
        <strain evidence="1 2">CAIM 600</strain>
    </source>
</reference>